<dbReference type="OrthoDB" id="9942154at2759"/>
<evidence type="ECO:0000256" key="4">
    <source>
        <dbReference type="ARBA" id="ARBA00023136"/>
    </source>
</evidence>
<feature type="transmembrane region" description="Helical" evidence="5">
    <location>
        <begin position="168"/>
        <end position="189"/>
    </location>
</feature>
<evidence type="ECO:0000256" key="3">
    <source>
        <dbReference type="ARBA" id="ARBA00022989"/>
    </source>
</evidence>
<sequence length="272" mass="29359">MKAGVAALLAGVVGAIGVLCFLVAFGTDYWLLASDDCEGYEHLPRAVNSSLVGLANGVTWPSSSPSLTLHHEGFFWRCAFKGEASIHVVWAVLFTNQPAPKVCIRGYLFPLPVHFGCTVPSPTTPIIPSVPAVFRGFWTMLIVLAIGASLMGGFLLVCAVPFTSAKLYRWAGIFLLTAVCFCVCVCVCVRQTEGKSRLTVSMPAEQQVISREDNGHLTVSHGCPGLHPPRGACTLALHIGFHCMAHKLTLGVCLHMWKFQFGLSDCITMLHE</sequence>
<evidence type="ECO:0000256" key="1">
    <source>
        <dbReference type="ARBA" id="ARBA00004141"/>
    </source>
</evidence>
<dbReference type="Pfam" id="PF13903">
    <property type="entry name" value="Claudin_2"/>
    <property type="match status" value="1"/>
</dbReference>
<dbReference type="Ensembl" id="ENSSFOT00015018840.2">
    <property type="protein sequence ID" value="ENSSFOP00015018628.2"/>
    <property type="gene ID" value="ENSSFOG00015011963.2"/>
</dbReference>
<evidence type="ECO:0000313" key="7">
    <source>
        <dbReference type="Proteomes" id="UP000694397"/>
    </source>
</evidence>
<evidence type="ECO:0000256" key="5">
    <source>
        <dbReference type="SAM" id="Phobius"/>
    </source>
</evidence>
<evidence type="ECO:0000313" key="6">
    <source>
        <dbReference type="Ensembl" id="ENSSFOP00015018628.2"/>
    </source>
</evidence>
<reference evidence="6" key="2">
    <citation type="submission" date="2025-08" db="UniProtKB">
        <authorList>
            <consortium name="Ensembl"/>
        </authorList>
    </citation>
    <scope>IDENTIFICATION</scope>
</reference>
<dbReference type="AlphaFoldDB" id="A0A8C9RTS1"/>
<feature type="transmembrane region" description="Helical" evidence="5">
    <location>
        <begin position="6"/>
        <end position="25"/>
    </location>
</feature>
<dbReference type="GO" id="GO:0016020">
    <property type="term" value="C:membrane"/>
    <property type="evidence" value="ECO:0007669"/>
    <property type="project" value="UniProtKB-SubCell"/>
</dbReference>
<dbReference type="PANTHER" id="PTHR32012:SF2">
    <property type="entry name" value="TRANSMEMBRANE PROTEIN 182"/>
    <property type="match status" value="1"/>
</dbReference>
<keyword evidence="3 5" id="KW-1133">Transmembrane helix</keyword>
<comment type="subcellular location">
    <subcellularLocation>
        <location evidence="1">Membrane</location>
        <topology evidence="1">Multi-pass membrane protein</topology>
    </subcellularLocation>
</comment>
<dbReference type="GeneTree" id="ENSGT00390000017581"/>
<keyword evidence="2 5" id="KW-0812">Transmembrane</keyword>
<keyword evidence="4 5" id="KW-0472">Membrane</keyword>
<organism evidence="6 7">
    <name type="scientific">Scleropages formosus</name>
    <name type="common">Asian bonytongue</name>
    <name type="synonym">Osteoglossum formosum</name>
    <dbReference type="NCBI Taxonomy" id="113540"/>
    <lineage>
        <taxon>Eukaryota</taxon>
        <taxon>Metazoa</taxon>
        <taxon>Chordata</taxon>
        <taxon>Craniata</taxon>
        <taxon>Vertebrata</taxon>
        <taxon>Euteleostomi</taxon>
        <taxon>Actinopterygii</taxon>
        <taxon>Neopterygii</taxon>
        <taxon>Teleostei</taxon>
        <taxon>Osteoglossocephala</taxon>
        <taxon>Osteoglossomorpha</taxon>
        <taxon>Osteoglossiformes</taxon>
        <taxon>Osteoglossidae</taxon>
        <taxon>Scleropages</taxon>
    </lineage>
</organism>
<evidence type="ECO:0008006" key="8">
    <source>
        <dbReference type="Google" id="ProtNLM"/>
    </source>
</evidence>
<dbReference type="InterPro" id="IPR004031">
    <property type="entry name" value="PMP22/EMP/MP20/Claudin"/>
</dbReference>
<dbReference type="Gene3D" id="1.20.140.150">
    <property type="match status" value="1"/>
</dbReference>
<accession>A0A8C9RTS1</accession>
<name>A0A8C9RTS1_SCLFO</name>
<dbReference type="Proteomes" id="UP000694397">
    <property type="component" value="Chromosome 13"/>
</dbReference>
<dbReference type="PANTHER" id="PTHR32012">
    <property type="entry name" value="TRANSMEMBRANE PROTEIN 182-RELATED"/>
    <property type="match status" value="1"/>
</dbReference>
<keyword evidence="7" id="KW-1185">Reference proteome</keyword>
<reference evidence="6 7" key="1">
    <citation type="submission" date="2019-04" db="EMBL/GenBank/DDBJ databases">
        <authorList>
            <consortium name="Wellcome Sanger Institute Data Sharing"/>
        </authorList>
    </citation>
    <scope>NUCLEOTIDE SEQUENCE [LARGE SCALE GENOMIC DNA]</scope>
</reference>
<evidence type="ECO:0000256" key="2">
    <source>
        <dbReference type="ARBA" id="ARBA00022692"/>
    </source>
</evidence>
<reference evidence="6" key="3">
    <citation type="submission" date="2025-09" db="UniProtKB">
        <authorList>
            <consortium name="Ensembl"/>
        </authorList>
    </citation>
    <scope>IDENTIFICATION</scope>
</reference>
<dbReference type="InterPro" id="IPR026763">
    <property type="entry name" value="TMEM182"/>
</dbReference>
<feature type="transmembrane region" description="Helical" evidence="5">
    <location>
        <begin position="137"/>
        <end position="162"/>
    </location>
</feature>
<protein>
    <recommendedName>
        <fullName evidence="8">Transmembrane protein 182</fullName>
    </recommendedName>
</protein>
<proteinExistence type="predicted"/>